<evidence type="ECO:0000313" key="1">
    <source>
        <dbReference type="EMBL" id="QHT89235.1"/>
    </source>
</evidence>
<name>A0A6C0IA12_9ZZZZ</name>
<proteinExistence type="predicted"/>
<dbReference type="EMBL" id="MN740137">
    <property type="protein sequence ID" value="QHT89235.1"/>
    <property type="molecule type" value="Genomic_DNA"/>
</dbReference>
<sequence>MDNFNKEFVKKLLLDKTKRRQFTNAQQFYWNCIDSLGYSQKKEPGIVEEPDELEELFKHFDTLEQLVDTVCMYCNAKLTNSDICEYCQNPVQLSYSESQQMTLSNIYGFNRTFLGPRDSSRFSNLQTWAVDPKESEFRKIVEIIDDSLNYLIRDDYTTIRNTAVNMYWNITEYYKTNPFKLSVNKGSLKKGYIMLCIYYSLIYFSKTNISLEKIVESLPGYSLSDIPQARKNILQIFEKSSGYSFLYNSVEDPTLCNLINVLPSQIVKEINNLKNKLISSGKFPKTFTPVHLAAVIYYVCNDGQRLEIVLPETCKKTKITHKLLSSKCGSFAPATLTKQVDIIKSTVN</sequence>
<dbReference type="AlphaFoldDB" id="A0A6C0IA12"/>
<reference evidence="1" key="1">
    <citation type="journal article" date="2020" name="Nature">
        <title>Giant virus diversity and host interactions through global metagenomics.</title>
        <authorList>
            <person name="Schulz F."/>
            <person name="Roux S."/>
            <person name="Paez-Espino D."/>
            <person name="Jungbluth S."/>
            <person name="Walsh D.A."/>
            <person name="Denef V.J."/>
            <person name="McMahon K.D."/>
            <person name="Konstantinidis K.T."/>
            <person name="Eloe-Fadrosh E.A."/>
            <person name="Kyrpides N.C."/>
            <person name="Woyke T."/>
        </authorList>
    </citation>
    <scope>NUCLEOTIDE SEQUENCE</scope>
    <source>
        <strain evidence="1">GVMAG-M-3300023184-53</strain>
    </source>
</reference>
<accession>A0A6C0IA12</accession>
<organism evidence="1">
    <name type="scientific">viral metagenome</name>
    <dbReference type="NCBI Taxonomy" id="1070528"/>
    <lineage>
        <taxon>unclassified sequences</taxon>
        <taxon>metagenomes</taxon>
        <taxon>organismal metagenomes</taxon>
    </lineage>
</organism>
<protein>
    <submittedName>
        <fullName evidence="1">Uncharacterized protein</fullName>
    </submittedName>
</protein>